<feature type="transmembrane region" description="Helical" evidence="1">
    <location>
        <begin position="173"/>
        <end position="205"/>
    </location>
</feature>
<feature type="transmembrane region" description="Helical" evidence="1">
    <location>
        <begin position="375"/>
        <end position="392"/>
    </location>
</feature>
<dbReference type="PIRSF" id="PIRSF037259">
    <property type="entry name" value="EcsB_ABC"/>
    <property type="match status" value="1"/>
</dbReference>
<comment type="caution">
    <text evidence="2">The sequence shown here is derived from an EMBL/GenBank/DDBJ whole genome shotgun (WGS) entry which is preliminary data.</text>
</comment>
<evidence type="ECO:0000313" key="2">
    <source>
        <dbReference type="EMBL" id="MEJ6400490.1"/>
    </source>
</evidence>
<keyword evidence="1" id="KW-0812">Transmembrane</keyword>
<gene>
    <name evidence="2" type="ORF">R4146_04880</name>
</gene>
<keyword evidence="3" id="KW-1185">Reference proteome</keyword>
<organism evidence="2 3">
    <name type="scientific">Nicoliella lavandulae</name>
    <dbReference type="NCBI Taxonomy" id="3082954"/>
    <lineage>
        <taxon>Bacteria</taxon>
        <taxon>Bacillati</taxon>
        <taxon>Bacillota</taxon>
        <taxon>Bacilli</taxon>
        <taxon>Lactobacillales</taxon>
        <taxon>Lactobacillaceae</taxon>
        <taxon>Nicoliella</taxon>
    </lineage>
</organism>
<feature type="transmembrane region" description="Helical" evidence="1">
    <location>
        <begin position="134"/>
        <end position="153"/>
    </location>
</feature>
<feature type="transmembrane region" description="Helical" evidence="1">
    <location>
        <begin position="100"/>
        <end position="122"/>
    </location>
</feature>
<dbReference type="RefSeq" id="WP_339960296.1">
    <property type="nucleotide sequence ID" value="NZ_JAWMWH010000001.1"/>
</dbReference>
<dbReference type="Proteomes" id="UP001370590">
    <property type="component" value="Unassembled WGS sequence"/>
</dbReference>
<feature type="transmembrane region" description="Helical" evidence="1">
    <location>
        <begin position="20"/>
        <end position="41"/>
    </location>
</feature>
<keyword evidence="1" id="KW-1133">Transmembrane helix</keyword>
<sequence>MIDLFKTRLGQHLTEMVKYLRYVFNDFFVIALLFLIGGLGLSYSNLLKQLHTGLWWPAWIVLIVLLGAQSFNHLATLLKPADRVFLLPREVEMKQYLNHAFNYSFMVAALSQAAVWFVLIPFIRTTLAWNWTQLLLLLVTMVLLRGVDFQLVINQAYPVKHVRAGWHFTLYRWIATVVILGAFMMQLAWFGFGLGLLNLVVILWVNAKIDNRSLKWDFLIEAEDARMLSLYKFFNLFTDVPDVKRATKRRRYLDWLVNRIQATPQNIYLYLYGHSIVRNGEYSGLHLRLTLIGAVLLFGVSGLYLPILISLLFIYLIGFQLIPFYSNFAGNVFTHIYPVSDELQISSFKKIISILLLVTAVIFAVMAFIGSHSLLTGGITLGFNLIEVWFLVNRMIPKRIQNNLN</sequence>
<name>A0ABU8SKR0_9LACO</name>
<feature type="transmembrane region" description="Helical" evidence="1">
    <location>
        <begin position="291"/>
        <end position="316"/>
    </location>
</feature>
<proteinExistence type="predicted"/>
<feature type="transmembrane region" description="Helical" evidence="1">
    <location>
        <begin position="351"/>
        <end position="369"/>
    </location>
</feature>
<dbReference type="EMBL" id="JAWMWH010000001">
    <property type="protein sequence ID" value="MEJ6400490.1"/>
    <property type="molecule type" value="Genomic_DNA"/>
</dbReference>
<evidence type="ECO:0000313" key="3">
    <source>
        <dbReference type="Proteomes" id="UP001370590"/>
    </source>
</evidence>
<dbReference type="Pfam" id="PF05975">
    <property type="entry name" value="EcsB"/>
    <property type="match status" value="1"/>
</dbReference>
<protein>
    <submittedName>
        <fullName evidence="2">ABC transporter permease</fullName>
    </submittedName>
</protein>
<accession>A0ABU8SKR0</accession>
<keyword evidence="1" id="KW-0472">Membrane</keyword>
<feature type="transmembrane region" description="Helical" evidence="1">
    <location>
        <begin position="53"/>
        <end position="71"/>
    </location>
</feature>
<feature type="transmembrane region" description="Helical" evidence="1">
    <location>
        <begin position="322"/>
        <end position="339"/>
    </location>
</feature>
<reference evidence="2 3" key="1">
    <citation type="submission" date="2023-10" db="EMBL/GenBank/DDBJ databases">
        <title>Nicoliella lavandulae sp. nov. isolated from Lavandula angustifolia flowers.</title>
        <authorList>
            <person name="Alcantara C."/>
            <person name="Zuniga M."/>
            <person name="Landete J.M."/>
            <person name="Monedero V."/>
        </authorList>
    </citation>
    <scope>NUCLEOTIDE SEQUENCE [LARGE SCALE GENOMIC DNA]</scope>
    <source>
        <strain evidence="2 3">Es01</strain>
    </source>
</reference>
<dbReference type="InterPro" id="IPR010288">
    <property type="entry name" value="EcsB_ABC"/>
</dbReference>
<evidence type="ECO:0000256" key="1">
    <source>
        <dbReference type="SAM" id="Phobius"/>
    </source>
</evidence>